<accession>A0ABM7P6W9</accession>
<keyword evidence="4" id="KW-0720">Serine protease</keyword>
<dbReference type="PANTHER" id="PTHR42987">
    <property type="entry name" value="PEPTIDASE S49"/>
    <property type="match status" value="1"/>
</dbReference>
<keyword evidence="3" id="KW-0378">Hydrolase</keyword>
<feature type="domain" description="Peptidase S49" evidence="6">
    <location>
        <begin position="111"/>
        <end position="260"/>
    </location>
</feature>
<dbReference type="Pfam" id="PF01343">
    <property type="entry name" value="Peptidase_S49"/>
    <property type="match status" value="1"/>
</dbReference>
<keyword evidence="8" id="KW-1185">Reference proteome</keyword>
<dbReference type="InterPro" id="IPR047272">
    <property type="entry name" value="S49_SppA_C"/>
</dbReference>
<evidence type="ECO:0000259" key="6">
    <source>
        <dbReference type="Pfam" id="PF01343"/>
    </source>
</evidence>
<comment type="similarity">
    <text evidence="1">Belongs to the peptidase S49 family.</text>
</comment>
<feature type="transmembrane region" description="Helical" evidence="5">
    <location>
        <begin position="16"/>
        <end position="37"/>
    </location>
</feature>
<keyword evidence="5" id="KW-1133">Transmembrane helix</keyword>
<dbReference type="InterPro" id="IPR004635">
    <property type="entry name" value="Pept_S49_SppA"/>
</dbReference>
<proteinExistence type="inferred from homology"/>
<dbReference type="PANTHER" id="PTHR42987:SF7">
    <property type="entry name" value="SIGNAL PEPTIDE PEPTIDASE SPPA-RELATED"/>
    <property type="match status" value="1"/>
</dbReference>
<evidence type="ECO:0000256" key="3">
    <source>
        <dbReference type="ARBA" id="ARBA00022801"/>
    </source>
</evidence>
<dbReference type="Proteomes" id="UP001053296">
    <property type="component" value="Chromosome"/>
</dbReference>
<dbReference type="Gene3D" id="6.20.330.10">
    <property type="match status" value="1"/>
</dbReference>
<dbReference type="InterPro" id="IPR002142">
    <property type="entry name" value="Peptidase_S49"/>
</dbReference>
<organism evidence="7 8">
    <name type="scientific">Pseudodesulfovibrio sediminis</name>
    <dbReference type="NCBI Taxonomy" id="2810563"/>
    <lineage>
        <taxon>Bacteria</taxon>
        <taxon>Pseudomonadati</taxon>
        <taxon>Thermodesulfobacteriota</taxon>
        <taxon>Desulfovibrionia</taxon>
        <taxon>Desulfovibrionales</taxon>
        <taxon>Desulfovibrionaceae</taxon>
    </lineage>
</organism>
<keyword evidence="5" id="KW-0472">Membrane</keyword>
<sequence length="301" mass="32572">MRVEGTRTRFSQRHPFVFGVLMIILAVVLLMGTMAFFRSMGWTPESLAMSGKDKIGVVHVEGMIFDSTEVVRWIKELKDDTSVKGVLLRVNSPGGAIAPSQEMYQAVKELNMVKPVVASYGSVAASGGYYCSVPSQLIFANPGSITASIGVMAEFVTVTEFMEKVGIKPEVLTTGKYKAAGTPIRDLTDDQRAQMLDLMQDLHEQFVDHVAAARHMDRDKVAAVADGRAVSGRQALQLGLIDELGSMSQAVVRLKELSGIQGEAVLLEGPVKEYSLIQEILGAVHIDISSGMPSGVSFSYK</sequence>
<dbReference type="CDD" id="cd07023">
    <property type="entry name" value="S49_Sppa_N_C"/>
    <property type="match status" value="1"/>
</dbReference>
<dbReference type="NCBIfam" id="TIGR00706">
    <property type="entry name" value="SppA_dom"/>
    <property type="match status" value="1"/>
</dbReference>
<evidence type="ECO:0000313" key="7">
    <source>
        <dbReference type="EMBL" id="BCS89258.1"/>
    </source>
</evidence>
<dbReference type="Gene3D" id="3.90.226.10">
    <property type="entry name" value="2-enoyl-CoA Hydratase, Chain A, domain 1"/>
    <property type="match status" value="1"/>
</dbReference>
<keyword evidence="2" id="KW-0645">Protease</keyword>
<evidence type="ECO:0000256" key="4">
    <source>
        <dbReference type="ARBA" id="ARBA00022825"/>
    </source>
</evidence>
<dbReference type="InterPro" id="IPR029045">
    <property type="entry name" value="ClpP/crotonase-like_dom_sf"/>
</dbReference>
<gene>
    <name evidence="7" type="primary">sppA_2</name>
    <name evidence="7" type="ORF">PSDVSF_25000</name>
</gene>
<reference evidence="7" key="1">
    <citation type="journal article" date="2022" name="Arch. Microbiol.">
        <title>Pseudodesulfovibrio sediminis sp. nov., a mesophilic and neutrophilic sulfate-reducing bacterium isolated from sediment of a brackish lake.</title>
        <authorList>
            <person name="Takahashi A."/>
            <person name="Kojima H."/>
            <person name="Watanabe M."/>
            <person name="Fukui M."/>
        </authorList>
    </citation>
    <scope>NUCLEOTIDE SEQUENCE</scope>
    <source>
        <strain evidence="7">SF6</strain>
    </source>
</reference>
<evidence type="ECO:0000313" key="8">
    <source>
        <dbReference type="Proteomes" id="UP001053296"/>
    </source>
</evidence>
<keyword evidence="5" id="KW-0812">Transmembrane</keyword>
<evidence type="ECO:0000256" key="5">
    <source>
        <dbReference type="SAM" id="Phobius"/>
    </source>
</evidence>
<dbReference type="SUPFAM" id="SSF52096">
    <property type="entry name" value="ClpP/crotonase"/>
    <property type="match status" value="1"/>
</dbReference>
<name>A0ABM7P6W9_9BACT</name>
<evidence type="ECO:0000256" key="1">
    <source>
        <dbReference type="ARBA" id="ARBA00008683"/>
    </source>
</evidence>
<protein>
    <submittedName>
        <fullName evidence="7">Signal peptide peptidase SppA</fullName>
    </submittedName>
</protein>
<dbReference type="RefSeq" id="WP_229591238.1">
    <property type="nucleotide sequence ID" value="NZ_AP024485.1"/>
</dbReference>
<evidence type="ECO:0000256" key="2">
    <source>
        <dbReference type="ARBA" id="ARBA00022670"/>
    </source>
</evidence>
<dbReference type="EMBL" id="AP024485">
    <property type="protein sequence ID" value="BCS89258.1"/>
    <property type="molecule type" value="Genomic_DNA"/>
</dbReference>